<gene>
    <name evidence="1" type="ORF">C1SCF055_LOCUS1062</name>
</gene>
<reference evidence="1" key="1">
    <citation type="submission" date="2022-10" db="EMBL/GenBank/DDBJ databases">
        <authorList>
            <person name="Chen Y."/>
            <person name="Dougan E. K."/>
            <person name="Chan C."/>
            <person name="Rhodes N."/>
            <person name="Thang M."/>
        </authorList>
    </citation>
    <scope>NUCLEOTIDE SEQUENCE</scope>
</reference>
<evidence type="ECO:0000313" key="2">
    <source>
        <dbReference type="EMBL" id="CAL4759792.1"/>
    </source>
</evidence>
<dbReference type="AlphaFoldDB" id="A0A9P1BGT6"/>
<dbReference type="Proteomes" id="UP001152797">
    <property type="component" value="Unassembled WGS sequence"/>
</dbReference>
<dbReference type="OrthoDB" id="409433at2759"/>
<evidence type="ECO:0000313" key="3">
    <source>
        <dbReference type="Proteomes" id="UP001152797"/>
    </source>
</evidence>
<dbReference type="EMBL" id="CAMXCT020000014">
    <property type="protein sequence ID" value="CAL1125855.1"/>
    <property type="molecule type" value="Genomic_DNA"/>
</dbReference>
<reference evidence="2 3" key="2">
    <citation type="submission" date="2024-05" db="EMBL/GenBank/DDBJ databases">
        <authorList>
            <person name="Chen Y."/>
            <person name="Shah S."/>
            <person name="Dougan E. K."/>
            <person name="Thang M."/>
            <person name="Chan C."/>
        </authorList>
    </citation>
    <scope>NUCLEOTIDE SEQUENCE [LARGE SCALE GENOMIC DNA]</scope>
</reference>
<sequence length="265" mass="29665">MSLDLGEHGRVRERRGKLFRYPSARPPVQTEVAEGKVRFTAPNGENYEVDLVNMRQRNLRTGNLRSVSCSGGSSSSTAWFFDKNAKAVEKNSTARHRWLPYSRPLQRLLEEAARRQLQLPEAPEAEADAEDEVEKVVEVVEVVEADVVPLLSAPEQLSFAEVRQAAFAGACSRVQQLLCRGIQALGEEIFDRRYPGFVLGREHKCCIKMLLARGAKLGRFAPNSKLLRKVDSDCLDLWATCFLRSASLAGYDLPETVQQIVSGFR</sequence>
<protein>
    <submittedName>
        <fullName evidence="1">Uncharacterized protein</fullName>
    </submittedName>
</protein>
<accession>A0A9P1BGT6</accession>
<comment type="caution">
    <text evidence="1">The sequence shown here is derived from an EMBL/GenBank/DDBJ whole genome shotgun (WGS) entry which is preliminary data.</text>
</comment>
<organism evidence="1">
    <name type="scientific">Cladocopium goreaui</name>
    <dbReference type="NCBI Taxonomy" id="2562237"/>
    <lineage>
        <taxon>Eukaryota</taxon>
        <taxon>Sar</taxon>
        <taxon>Alveolata</taxon>
        <taxon>Dinophyceae</taxon>
        <taxon>Suessiales</taxon>
        <taxon>Symbiodiniaceae</taxon>
        <taxon>Cladocopium</taxon>
    </lineage>
</organism>
<name>A0A9P1BGT6_9DINO</name>
<dbReference type="EMBL" id="CAMXCT030000014">
    <property type="protein sequence ID" value="CAL4759792.1"/>
    <property type="molecule type" value="Genomic_DNA"/>
</dbReference>
<evidence type="ECO:0000313" key="1">
    <source>
        <dbReference type="EMBL" id="CAI3972480.1"/>
    </source>
</evidence>
<dbReference type="EMBL" id="CAMXCT010000014">
    <property type="protein sequence ID" value="CAI3972480.1"/>
    <property type="molecule type" value="Genomic_DNA"/>
</dbReference>
<proteinExistence type="predicted"/>
<keyword evidence="3" id="KW-1185">Reference proteome</keyword>